<dbReference type="RefSeq" id="WP_324669653.1">
    <property type="nucleotide sequence ID" value="NZ_CP141614.1"/>
</dbReference>
<dbReference type="PANTHER" id="PTHR30309">
    <property type="entry name" value="INNER MEMBRANE PROTEIN YGIH"/>
    <property type="match status" value="1"/>
</dbReference>
<feature type="transmembrane region" description="Helical" evidence="10">
    <location>
        <begin position="12"/>
        <end position="33"/>
    </location>
</feature>
<dbReference type="SMART" id="SM01207">
    <property type="entry name" value="G3P_acyltransf"/>
    <property type="match status" value="1"/>
</dbReference>
<keyword evidence="4 10" id="KW-0812">Transmembrane</keyword>
<dbReference type="InterPro" id="IPR003811">
    <property type="entry name" value="G3P_acylTferase_PlsY"/>
</dbReference>
<evidence type="ECO:0000256" key="9">
    <source>
        <dbReference type="ARBA" id="ARBA00023264"/>
    </source>
</evidence>
<proteinExistence type="inferred from homology"/>
<dbReference type="PANTHER" id="PTHR30309:SF0">
    <property type="entry name" value="GLYCEROL-3-PHOSPHATE ACYLTRANSFERASE-RELATED"/>
    <property type="match status" value="1"/>
</dbReference>
<keyword evidence="9 10" id="KW-1208">Phospholipid metabolism</keyword>
<keyword evidence="8 10" id="KW-0594">Phospholipid biosynthesis</keyword>
<evidence type="ECO:0000256" key="5">
    <source>
        <dbReference type="ARBA" id="ARBA00022989"/>
    </source>
</evidence>
<evidence type="ECO:0000256" key="8">
    <source>
        <dbReference type="ARBA" id="ARBA00023209"/>
    </source>
</evidence>
<evidence type="ECO:0000256" key="3">
    <source>
        <dbReference type="ARBA" id="ARBA00022679"/>
    </source>
</evidence>
<keyword evidence="3 10" id="KW-0808">Transferase</keyword>
<comment type="pathway">
    <text evidence="10">Lipid metabolism; phospholipid metabolism.</text>
</comment>
<evidence type="ECO:0000313" key="11">
    <source>
        <dbReference type="EMBL" id="WRP15257.1"/>
    </source>
</evidence>
<keyword evidence="11" id="KW-0012">Acyltransferase</keyword>
<reference evidence="12" key="1">
    <citation type="submission" date="2023-12" db="EMBL/GenBank/DDBJ databases">
        <title>Novel isolates from deep terrestrial aquifers shed light on the physiology and ecology of the class Limnochordia.</title>
        <authorList>
            <person name="Karnachuk O.V."/>
            <person name="Lukina A.P."/>
            <person name="Avakyan M.R."/>
            <person name="Kadnikov V."/>
            <person name="Begmatov S."/>
            <person name="Beletsky A.V."/>
            <person name="Mardanov A.V."/>
            <person name="Ravin N.V."/>
        </authorList>
    </citation>
    <scope>NUCLEOTIDE SEQUENCE [LARGE SCALE GENOMIC DNA]</scope>
    <source>
        <strain evidence="12">LN</strain>
    </source>
</reference>
<accession>A0ABZ1BR01</accession>
<evidence type="ECO:0000256" key="4">
    <source>
        <dbReference type="ARBA" id="ARBA00022692"/>
    </source>
</evidence>
<feature type="transmembrane region" description="Helical" evidence="10">
    <location>
        <begin position="87"/>
        <end position="107"/>
    </location>
</feature>
<evidence type="ECO:0000313" key="12">
    <source>
        <dbReference type="Proteomes" id="UP001333102"/>
    </source>
</evidence>
<dbReference type="Pfam" id="PF02660">
    <property type="entry name" value="G3P_acyltransf"/>
    <property type="match status" value="1"/>
</dbReference>
<comment type="subunit">
    <text evidence="10">Probably interacts with PlsX.</text>
</comment>
<keyword evidence="7 10" id="KW-0472">Membrane</keyword>
<evidence type="ECO:0000256" key="2">
    <source>
        <dbReference type="ARBA" id="ARBA00022516"/>
    </source>
</evidence>
<dbReference type="Proteomes" id="UP001333102">
    <property type="component" value="Chromosome"/>
</dbReference>
<evidence type="ECO:0000256" key="1">
    <source>
        <dbReference type="ARBA" id="ARBA00022475"/>
    </source>
</evidence>
<keyword evidence="1 10" id="KW-1003">Cell membrane</keyword>
<keyword evidence="12" id="KW-1185">Reference proteome</keyword>
<dbReference type="EC" id="2.3.1.275" evidence="10"/>
<gene>
    <name evidence="10 11" type="primary">plsY</name>
    <name evidence="11" type="ORF">VLY81_03560</name>
</gene>
<feature type="transmembrane region" description="Helical" evidence="10">
    <location>
        <begin position="119"/>
        <end position="140"/>
    </location>
</feature>
<dbReference type="EMBL" id="CP141614">
    <property type="protein sequence ID" value="WRP15257.1"/>
    <property type="molecule type" value="Genomic_DNA"/>
</dbReference>
<keyword evidence="2 10" id="KW-0444">Lipid biosynthesis</keyword>
<feature type="transmembrane region" description="Helical" evidence="10">
    <location>
        <begin position="62"/>
        <end position="81"/>
    </location>
</feature>
<evidence type="ECO:0000256" key="6">
    <source>
        <dbReference type="ARBA" id="ARBA00023098"/>
    </source>
</evidence>
<dbReference type="NCBIfam" id="TIGR00023">
    <property type="entry name" value="glycerol-3-phosphate 1-O-acyltransferase PlsY"/>
    <property type="match status" value="1"/>
</dbReference>
<dbReference type="HAMAP" id="MF_01043">
    <property type="entry name" value="PlsY"/>
    <property type="match status" value="1"/>
</dbReference>
<organism evidence="11 12">
    <name type="scientific">Geochorda subterranea</name>
    <dbReference type="NCBI Taxonomy" id="3109564"/>
    <lineage>
        <taxon>Bacteria</taxon>
        <taxon>Bacillati</taxon>
        <taxon>Bacillota</taxon>
        <taxon>Limnochordia</taxon>
        <taxon>Limnochordales</taxon>
        <taxon>Geochordaceae</taxon>
        <taxon>Geochorda</taxon>
    </lineage>
</organism>
<dbReference type="GO" id="GO:0004366">
    <property type="term" value="F:glycerol-3-phosphate O-acyltransferase activity"/>
    <property type="evidence" value="ECO:0007669"/>
    <property type="project" value="UniProtKB-EC"/>
</dbReference>
<evidence type="ECO:0000256" key="7">
    <source>
        <dbReference type="ARBA" id="ARBA00023136"/>
    </source>
</evidence>
<name>A0ABZ1BR01_9FIRM</name>
<feature type="transmembrane region" description="Helical" evidence="10">
    <location>
        <begin position="160"/>
        <end position="184"/>
    </location>
</feature>
<protein>
    <recommendedName>
        <fullName evidence="10">Glycerol-3-phosphate acyltransferase</fullName>
    </recommendedName>
    <alternativeName>
        <fullName evidence="10">Acyl-PO4 G3P acyltransferase</fullName>
    </alternativeName>
    <alternativeName>
        <fullName evidence="10">Acyl-phosphate--glycerol-3-phosphate acyltransferase</fullName>
    </alternativeName>
    <alternativeName>
        <fullName evidence="10">G3P acyltransferase</fullName>
        <shortName evidence="10">GPAT</shortName>
        <ecNumber evidence="10">2.3.1.275</ecNumber>
    </alternativeName>
    <alternativeName>
        <fullName evidence="10">Lysophosphatidic acid synthase</fullName>
        <shortName evidence="10">LPA synthase</shortName>
    </alternativeName>
</protein>
<keyword evidence="6 10" id="KW-0443">Lipid metabolism</keyword>
<sequence length="202" mass="21063">MELAPGWETALRWGVVLLVAYLVGSVPVGYSVARWLGRLDIRRYGSGNVGATNVTRVMGARAGALVLAGDVAKGAVAAWVGLRLLGVQGAVAGGLLAVIGHSWPVFLRFSGGKGVATGLGAVAVISVPVAVAMVAIWAGVVLATRYVSLGSIISASTAPVWLWLAFRDWPVVAGGVLMVLIIAWRHQSNVRRLLSGSEHRSY</sequence>
<comment type="catalytic activity">
    <reaction evidence="10">
        <text>an acyl phosphate + sn-glycerol 3-phosphate = a 1-acyl-sn-glycero-3-phosphate + phosphate</text>
        <dbReference type="Rhea" id="RHEA:34075"/>
        <dbReference type="ChEBI" id="CHEBI:43474"/>
        <dbReference type="ChEBI" id="CHEBI:57597"/>
        <dbReference type="ChEBI" id="CHEBI:57970"/>
        <dbReference type="ChEBI" id="CHEBI:59918"/>
        <dbReference type="EC" id="2.3.1.275"/>
    </reaction>
</comment>
<keyword evidence="5 10" id="KW-1133">Transmembrane helix</keyword>
<comment type="subcellular location">
    <subcellularLocation>
        <location evidence="10">Cell membrane</location>
        <topology evidence="10">Multi-pass membrane protein</topology>
    </subcellularLocation>
</comment>
<comment type="function">
    <text evidence="10">Catalyzes the transfer of an acyl group from acyl-phosphate (acyl-PO(4)) to glycerol-3-phosphate (G3P) to form lysophosphatidic acid (LPA). This enzyme utilizes acyl-phosphate as fatty acyl donor, but not acyl-CoA or acyl-ACP.</text>
</comment>
<comment type="similarity">
    <text evidence="10">Belongs to the PlsY family.</text>
</comment>
<evidence type="ECO:0000256" key="10">
    <source>
        <dbReference type="HAMAP-Rule" id="MF_01043"/>
    </source>
</evidence>